<dbReference type="PANTHER" id="PTHR19139">
    <property type="entry name" value="AQUAPORIN TRANSPORTER"/>
    <property type="match status" value="1"/>
</dbReference>
<evidence type="ECO:0000256" key="6">
    <source>
        <dbReference type="ARBA" id="ARBA00022613"/>
    </source>
</evidence>
<evidence type="ECO:0000256" key="15">
    <source>
        <dbReference type="SAM" id="Phobius"/>
    </source>
</evidence>
<evidence type="ECO:0000313" key="16">
    <source>
        <dbReference type="EMBL" id="NXN96918.1"/>
    </source>
</evidence>
<dbReference type="GO" id="GO:0070161">
    <property type="term" value="C:anchoring junction"/>
    <property type="evidence" value="ECO:0007669"/>
    <property type="project" value="UniProtKB-SubCell"/>
</dbReference>
<keyword evidence="8" id="KW-0965">Cell junction</keyword>
<keyword evidence="17" id="KW-1185">Reference proteome</keyword>
<dbReference type="GO" id="GO:0005212">
    <property type="term" value="F:structural constituent of eye lens"/>
    <property type="evidence" value="ECO:0007669"/>
    <property type="project" value="UniProtKB-KW"/>
</dbReference>
<keyword evidence="9 15" id="KW-1133">Transmembrane helix</keyword>
<evidence type="ECO:0000256" key="9">
    <source>
        <dbReference type="ARBA" id="ARBA00022989"/>
    </source>
</evidence>
<evidence type="ECO:0000256" key="12">
    <source>
        <dbReference type="ARBA" id="ARBA00039782"/>
    </source>
</evidence>
<name>A0A7L1NAT5_RHICY</name>
<evidence type="ECO:0000256" key="14">
    <source>
        <dbReference type="RuleBase" id="RU000477"/>
    </source>
</evidence>
<evidence type="ECO:0000256" key="4">
    <source>
        <dbReference type="ARBA" id="ARBA00022448"/>
    </source>
</evidence>
<evidence type="ECO:0000256" key="13">
    <source>
        <dbReference type="ARBA" id="ARBA00049624"/>
    </source>
</evidence>
<keyword evidence="4 14" id="KW-0813">Transport</keyword>
<keyword evidence="10 15" id="KW-0472">Membrane</keyword>
<gene>
    <name evidence="16" type="primary">Mip</name>
    <name evidence="16" type="ORF">RHICYA_R03390</name>
</gene>
<evidence type="ECO:0000256" key="2">
    <source>
        <dbReference type="ARBA" id="ARBA00004651"/>
    </source>
</evidence>
<comment type="catalytic activity">
    <reaction evidence="11">
        <text>H2O(in) = H2O(out)</text>
        <dbReference type="Rhea" id="RHEA:29667"/>
        <dbReference type="ChEBI" id="CHEBI:15377"/>
    </reaction>
</comment>
<dbReference type="InterPro" id="IPR023271">
    <property type="entry name" value="Aquaporin-like"/>
</dbReference>
<comment type="similarity">
    <text evidence="3 14">Belongs to the MIP/aquaporin (TC 1.A.8) family.</text>
</comment>
<organism evidence="16 17">
    <name type="scientific">Rhinopomastus cyanomelas</name>
    <name type="common">Common scimitarbill</name>
    <dbReference type="NCBI Taxonomy" id="113115"/>
    <lineage>
        <taxon>Eukaryota</taxon>
        <taxon>Metazoa</taxon>
        <taxon>Chordata</taxon>
        <taxon>Craniata</taxon>
        <taxon>Vertebrata</taxon>
        <taxon>Euteleostomi</taxon>
        <taxon>Archelosauria</taxon>
        <taxon>Archosauria</taxon>
        <taxon>Dinosauria</taxon>
        <taxon>Saurischia</taxon>
        <taxon>Theropoda</taxon>
        <taxon>Coelurosauria</taxon>
        <taxon>Aves</taxon>
        <taxon>Neognathae</taxon>
        <taxon>Neoaves</taxon>
        <taxon>Telluraves</taxon>
        <taxon>Coraciimorphae</taxon>
        <taxon>Bucerotiformes</taxon>
        <taxon>Rhinopomastidae</taxon>
        <taxon>Rhinopomastus</taxon>
    </lineage>
</organism>
<sequence length="176" mass="17870">MRELRSSSFWRAVMAEFLGSLLYTLLGLGASLRGAQGPLGLLGAALAFGMAQATLGRVLGPVSGGHINPAITFAFLLASQLSLPRALGYLLAQLLGALAGAGVLYGLTPAPMRGTLGLTALHPGVGPGQGTVLELLLTAQLVLCAFASYDERHDGRPGSAALPVGLALTLGHLFGV</sequence>
<reference evidence="16 17" key="1">
    <citation type="submission" date="2019-09" db="EMBL/GenBank/DDBJ databases">
        <title>Bird 10,000 Genomes (B10K) Project - Family phase.</title>
        <authorList>
            <person name="Zhang G."/>
        </authorList>
    </citation>
    <scope>NUCLEOTIDE SEQUENCE [LARGE SCALE GENOMIC DNA]</scope>
    <source>
        <strain evidence="16">B10K-DU-002-35</strain>
        <tissue evidence="16">Muscle</tissue>
    </source>
</reference>
<feature type="transmembrane region" description="Helical" evidence="15">
    <location>
        <begin position="86"/>
        <end position="108"/>
    </location>
</feature>
<comment type="subcellular location">
    <subcellularLocation>
        <location evidence="1">Cell junction</location>
    </subcellularLocation>
    <subcellularLocation>
        <location evidence="2">Cell membrane</location>
        <topology evidence="2">Multi-pass membrane protein</topology>
    </subcellularLocation>
</comment>
<dbReference type="PANTHER" id="PTHR19139:SF39">
    <property type="entry name" value="LENS FIBER MAJOR INTRINSIC PROTEIN"/>
    <property type="match status" value="1"/>
</dbReference>
<keyword evidence="6" id="KW-0273">Eye lens protein</keyword>
<evidence type="ECO:0000256" key="10">
    <source>
        <dbReference type="ARBA" id="ARBA00023136"/>
    </source>
</evidence>
<feature type="transmembrane region" description="Helical" evidence="15">
    <location>
        <begin position="58"/>
        <end position="79"/>
    </location>
</feature>
<dbReference type="OrthoDB" id="3222at2759"/>
<evidence type="ECO:0000256" key="7">
    <source>
        <dbReference type="ARBA" id="ARBA00022692"/>
    </source>
</evidence>
<evidence type="ECO:0000313" key="17">
    <source>
        <dbReference type="Proteomes" id="UP000565785"/>
    </source>
</evidence>
<evidence type="ECO:0000256" key="3">
    <source>
        <dbReference type="ARBA" id="ARBA00006175"/>
    </source>
</evidence>
<dbReference type="PROSITE" id="PS00221">
    <property type="entry name" value="MIP"/>
    <property type="match status" value="1"/>
</dbReference>
<dbReference type="EMBL" id="VXBP01004631">
    <property type="protein sequence ID" value="NXN96918.1"/>
    <property type="molecule type" value="Genomic_DNA"/>
</dbReference>
<dbReference type="PRINTS" id="PR00783">
    <property type="entry name" value="MINTRINSICP"/>
</dbReference>
<dbReference type="GO" id="GO:0016324">
    <property type="term" value="C:apical plasma membrane"/>
    <property type="evidence" value="ECO:0007669"/>
    <property type="project" value="TreeGrafter"/>
</dbReference>
<dbReference type="Proteomes" id="UP000565785">
    <property type="component" value="Unassembled WGS sequence"/>
</dbReference>
<evidence type="ECO:0000256" key="1">
    <source>
        <dbReference type="ARBA" id="ARBA00004282"/>
    </source>
</evidence>
<comment type="caution">
    <text evidence="16">The sequence shown here is derived from an EMBL/GenBank/DDBJ whole genome shotgun (WGS) entry which is preliminary data.</text>
</comment>
<dbReference type="Gene3D" id="1.20.1080.10">
    <property type="entry name" value="Glycerol uptake facilitator protein"/>
    <property type="match status" value="1"/>
</dbReference>
<dbReference type="Pfam" id="PF00230">
    <property type="entry name" value="MIP"/>
    <property type="match status" value="1"/>
</dbReference>
<dbReference type="InterPro" id="IPR022357">
    <property type="entry name" value="MIP_CS"/>
</dbReference>
<feature type="non-terminal residue" evidence="16">
    <location>
        <position position="176"/>
    </location>
</feature>
<dbReference type="SUPFAM" id="SSF81338">
    <property type="entry name" value="Aquaporin-like"/>
    <property type="match status" value="1"/>
</dbReference>
<dbReference type="InterPro" id="IPR000425">
    <property type="entry name" value="MIP"/>
</dbReference>
<evidence type="ECO:0000256" key="8">
    <source>
        <dbReference type="ARBA" id="ARBA00022949"/>
    </source>
</evidence>
<evidence type="ECO:0000256" key="11">
    <source>
        <dbReference type="ARBA" id="ARBA00034651"/>
    </source>
</evidence>
<keyword evidence="5" id="KW-1003">Cell membrane</keyword>
<proteinExistence type="inferred from homology"/>
<dbReference type="InterPro" id="IPR034294">
    <property type="entry name" value="Aquaporin_transptr"/>
</dbReference>
<keyword evidence="7 14" id="KW-0812">Transmembrane</keyword>
<accession>A0A7L1NAT5</accession>
<protein>
    <recommendedName>
        <fullName evidence="12">Lens fiber major intrinsic protein</fullName>
    </recommendedName>
</protein>
<dbReference type="AlphaFoldDB" id="A0A7L1NAT5"/>
<comment type="function">
    <text evidence="13">Aquaporins form homotetrameric transmembrane channels, with each monomer independently mediating water transport across the plasma membrane along its osmotic gradient. Specifically expressed in lens fiber cells, this aquaporin is crucial for maintaining lens water homeostasis and transparency. Beyond water permeability, it also acts as a cell-to-cell adhesion molecule, forming thin junctions between lens fiber cells that are essential for maintaining the ordered structure and transparency of the lens.</text>
</comment>
<evidence type="ECO:0000256" key="5">
    <source>
        <dbReference type="ARBA" id="ARBA00022475"/>
    </source>
</evidence>
<feature type="non-terminal residue" evidence="16">
    <location>
        <position position="1"/>
    </location>
</feature>
<dbReference type="GO" id="GO:0015250">
    <property type="term" value="F:water channel activity"/>
    <property type="evidence" value="ECO:0007669"/>
    <property type="project" value="TreeGrafter"/>
</dbReference>